<organism evidence="1 2">
    <name type="scientific">Streptomyces ehimensis</name>
    <dbReference type="NCBI Taxonomy" id="68195"/>
    <lineage>
        <taxon>Bacteria</taxon>
        <taxon>Bacillati</taxon>
        <taxon>Actinomycetota</taxon>
        <taxon>Actinomycetes</taxon>
        <taxon>Kitasatosporales</taxon>
        <taxon>Streptomycetaceae</taxon>
        <taxon>Streptomyces</taxon>
    </lineage>
</organism>
<dbReference type="Proteomes" id="UP001595990">
    <property type="component" value="Unassembled WGS sequence"/>
</dbReference>
<keyword evidence="2" id="KW-1185">Reference proteome</keyword>
<protein>
    <submittedName>
        <fullName evidence="1">Uncharacterized protein</fullName>
    </submittedName>
</protein>
<dbReference type="RefSeq" id="WP_411951798.1">
    <property type="nucleotide sequence ID" value="NZ_JBHSFS010000025.1"/>
</dbReference>
<accession>A0ABV9BUP6</accession>
<evidence type="ECO:0000313" key="1">
    <source>
        <dbReference type="EMBL" id="MFC4517747.1"/>
    </source>
</evidence>
<name>A0ABV9BUP6_9ACTN</name>
<evidence type="ECO:0000313" key="2">
    <source>
        <dbReference type="Proteomes" id="UP001595990"/>
    </source>
</evidence>
<gene>
    <name evidence="1" type="ORF">ACFPEN_33180</name>
</gene>
<comment type="caution">
    <text evidence="1">The sequence shown here is derived from an EMBL/GenBank/DDBJ whole genome shotgun (WGS) entry which is preliminary data.</text>
</comment>
<sequence>MDHARLGITLGGAKGSRGLSGHFGFWARIGVELGEIDIKVHFVHLWRVDELGVEYLPNRMIVLGHVRGALRQVLRIDLPALGLGLADDVGDIQGS</sequence>
<dbReference type="EMBL" id="JBHSFS010000025">
    <property type="protein sequence ID" value="MFC4517747.1"/>
    <property type="molecule type" value="Genomic_DNA"/>
</dbReference>
<proteinExistence type="predicted"/>
<reference evidence="2" key="1">
    <citation type="journal article" date="2019" name="Int. J. Syst. Evol. Microbiol.">
        <title>The Global Catalogue of Microorganisms (GCM) 10K type strain sequencing project: providing services to taxonomists for standard genome sequencing and annotation.</title>
        <authorList>
            <consortium name="The Broad Institute Genomics Platform"/>
            <consortium name="The Broad Institute Genome Sequencing Center for Infectious Disease"/>
            <person name="Wu L."/>
            <person name="Ma J."/>
        </authorList>
    </citation>
    <scope>NUCLEOTIDE SEQUENCE [LARGE SCALE GENOMIC DNA]</scope>
    <source>
        <strain evidence="2">CECT 8064</strain>
    </source>
</reference>